<dbReference type="EMBL" id="GBXM01048973">
    <property type="protein sequence ID" value="JAH59604.1"/>
    <property type="molecule type" value="Transcribed_RNA"/>
</dbReference>
<sequence>MHSLSHLMLYHLFKNCLQQTLVKEFGKVELLRKQCECAWGKSIFNFRDPAR</sequence>
<proteinExistence type="predicted"/>
<evidence type="ECO:0000313" key="1">
    <source>
        <dbReference type="EMBL" id="JAH59604.1"/>
    </source>
</evidence>
<dbReference type="AlphaFoldDB" id="A0A0E9U118"/>
<name>A0A0E9U118_ANGAN</name>
<accession>A0A0E9U118</accession>
<protein>
    <submittedName>
        <fullName evidence="1">Uncharacterized protein</fullName>
    </submittedName>
</protein>
<reference evidence="1" key="2">
    <citation type="journal article" date="2015" name="Fish Shellfish Immunol.">
        <title>Early steps in the European eel (Anguilla anguilla)-Vibrio vulnificus interaction in the gills: Role of the RtxA13 toxin.</title>
        <authorList>
            <person name="Callol A."/>
            <person name="Pajuelo D."/>
            <person name="Ebbesson L."/>
            <person name="Teles M."/>
            <person name="MacKenzie S."/>
            <person name="Amaro C."/>
        </authorList>
    </citation>
    <scope>NUCLEOTIDE SEQUENCE</scope>
</reference>
<organism evidence="1">
    <name type="scientific">Anguilla anguilla</name>
    <name type="common">European freshwater eel</name>
    <name type="synonym">Muraena anguilla</name>
    <dbReference type="NCBI Taxonomy" id="7936"/>
    <lineage>
        <taxon>Eukaryota</taxon>
        <taxon>Metazoa</taxon>
        <taxon>Chordata</taxon>
        <taxon>Craniata</taxon>
        <taxon>Vertebrata</taxon>
        <taxon>Euteleostomi</taxon>
        <taxon>Actinopterygii</taxon>
        <taxon>Neopterygii</taxon>
        <taxon>Teleostei</taxon>
        <taxon>Anguilliformes</taxon>
        <taxon>Anguillidae</taxon>
        <taxon>Anguilla</taxon>
    </lineage>
</organism>
<reference evidence="1" key="1">
    <citation type="submission" date="2014-11" db="EMBL/GenBank/DDBJ databases">
        <authorList>
            <person name="Amaro Gonzalez C."/>
        </authorList>
    </citation>
    <scope>NUCLEOTIDE SEQUENCE</scope>
</reference>